<dbReference type="Proteomes" id="UP000243723">
    <property type="component" value="Unassembled WGS sequence"/>
</dbReference>
<evidence type="ECO:0000256" key="8">
    <source>
        <dbReference type="SAM" id="SignalP"/>
    </source>
</evidence>
<keyword evidence="8" id="KW-0732">Signal</keyword>
<dbReference type="PANTHER" id="PTHR33577:SF1">
    <property type="entry name" value="HEME HALOPEROXIDASE FAMILY PROFILE DOMAIN-CONTAINING PROTEIN"/>
    <property type="match status" value="1"/>
</dbReference>
<evidence type="ECO:0000313" key="11">
    <source>
        <dbReference type="Proteomes" id="UP000243723"/>
    </source>
</evidence>
<evidence type="ECO:0000256" key="5">
    <source>
        <dbReference type="ARBA" id="ARBA00023002"/>
    </source>
</evidence>
<comment type="similarity">
    <text evidence="7">Belongs to the chloroperoxidase family.</text>
</comment>
<dbReference type="EMBL" id="NHZQ01000010">
    <property type="protein sequence ID" value="PSK59450.1"/>
    <property type="molecule type" value="Genomic_DNA"/>
</dbReference>
<proteinExistence type="inferred from homology"/>
<dbReference type="AlphaFoldDB" id="A0A2P8AG53"/>
<feature type="signal peptide" evidence="8">
    <location>
        <begin position="1"/>
        <end position="20"/>
    </location>
</feature>
<accession>A0A2P8AG53</accession>
<gene>
    <name evidence="10" type="ORF">B9Z65_3774</name>
</gene>
<evidence type="ECO:0000256" key="1">
    <source>
        <dbReference type="ARBA" id="ARBA00001970"/>
    </source>
</evidence>
<evidence type="ECO:0000313" key="10">
    <source>
        <dbReference type="EMBL" id="PSK59450.1"/>
    </source>
</evidence>
<keyword evidence="3" id="KW-0349">Heme</keyword>
<keyword evidence="5" id="KW-0560">Oxidoreductase</keyword>
<keyword evidence="11" id="KW-1185">Reference proteome</keyword>
<evidence type="ECO:0000256" key="4">
    <source>
        <dbReference type="ARBA" id="ARBA00022723"/>
    </source>
</evidence>
<keyword evidence="4" id="KW-0479">Metal-binding</keyword>
<evidence type="ECO:0000256" key="7">
    <source>
        <dbReference type="ARBA" id="ARBA00025795"/>
    </source>
</evidence>
<feature type="chain" id="PRO_5015151730" evidence="8">
    <location>
        <begin position="21"/>
        <end position="423"/>
    </location>
</feature>
<evidence type="ECO:0000256" key="3">
    <source>
        <dbReference type="ARBA" id="ARBA00022617"/>
    </source>
</evidence>
<evidence type="ECO:0000259" key="9">
    <source>
        <dbReference type="PROSITE" id="PS51405"/>
    </source>
</evidence>
<feature type="domain" description="Heme haloperoxidase family profile" evidence="9">
    <location>
        <begin position="64"/>
        <end position="312"/>
    </location>
</feature>
<dbReference type="GO" id="GO:0004601">
    <property type="term" value="F:peroxidase activity"/>
    <property type="evidence" value="ECO:0007669"/>
    <property type="project" value="UniProtKB-KW"/>
</dbReference>
<dbReference type="OrthoDB" id="407298at2759"/>
<dbReference type="PANTHER" id="PTHR33577">
    <property type="entry name" value="STERIGMATOCYSTIN BIOSYNTHESIS PEROXIDASE STCC-RELATED"/>
    <property type="match status" value="1"/>
</dbReference>
<reference evidence="10 11" key="1">
    <citation type="submission" date="2017-05" db="EMBL/GenBank/DDBJ databases">
        <title>Draft genome sequence of Elsinoe australis.</title>
        <authorList>
            <person name="Cheng Q."/>
        </authorList>
    </citation>
    <scope>NUCLEOTIDE SEQUENCE [LARGE SCALE GENOMIC DNA]</scope>
    <source>
        <strain evidence="10 11">NL1</strain>
    </source>
</reference>
<dbReference type="InterPro" id="IPR036851">
    <property type="entry name" value="Chloroperoxidase-like_sf"/>
</dbReference>
<protein>
    <submittedName>
        <fullName evidence="10">U1 snRNP-associated protein usp107</fullName>
    </submittedName>
</protein>
<dbReference type="InterPro" id="IPR000028">
    <property type="entry name" value="Chloroperoxidase"/>
</dbReference>
<comment type="caution">
    <text evidence="10">The sequence shown here is derived from an EMBL/GenBank/DDBJ whole genome shotgun (WGS) entry which is preliminary data.</text>
</comment>
<keyword evidence="2" id="KW-0575">Peroxidase</keyword>
<name>A0A2P8AG53_9PEZI</name>
<dbReference type="Gene3D" id="1.10.489.10">
    <property type="entry name" value="Chloroperoxidase-like"/>
    <property type="match status" value="1"/>
</dbReference>
<keyword evidence="6" id="KW-0408">Iron</keyword>
<comment type="cofactor">
    <cofactor evidence="1">
        <name>heme b</name>
        <dbReference type="ChEBI" id="CHEBI:60344"/>
    </cofactor>
</comment>
<evidence type="ECO:0000256" key="2">
    <source>
        <dbReference type="ARBA" id="ARBA00022559"/>
    </source>
</evidence>
<dbReference type="GO" id="GO:0046872">
    <property type="term" value="F:metal ion binding"/>
    <property type="evidence" value="ECO:0007669"/>
    <property type="project" value="UniProtKB-KW"/>
</dbReference>
<dbReference type="Pfam" id="PF01328">
    <property type="entry name" value="Peroxidase_2"/>
    <property type="match status" value="1"/>
</dbReference>
<dbReference type="SUPFAM" id="SSF47571">
    <property type="entry name" value="Cloroperoxidase"/>
    <property type="match status" value="1"/>
</dbReference>
<evidence type="ECO:0000256" key="6">
    <source>
        <dbReference type="ARBA" id="ARBA00023004"/>
    </source>
</evidence>
<organism evidence="10 11">
    <name type="scientific">Elsinoe australis</name>
    <dbReference type="NCBI Taxonomy" id="40998"/>
    <lineage>
        <taxon>Eukaryota</taxon>
        <taxon>Fungi</taxon>
        <taxon>Dikarya</taxon>
        <taxon>Ascomycota</taxon>
        <taxon>Pezizomycotina</taxon>
        <taxon>Dothideomycetes</taxon>
        <taxon>Dothideomycetidae</taxon>
        <taxon>Myriangiales</taxon>
        <taxon>Elsinoaceae</taxon>
        <taxon>Elsinoe</taxon>
    </lineage>
</organism>
<dbReference type="PROSITE" id="PS51405">
    <property type="entry name" value="HEME_HALOPEROXIDASE"/>
    <property type="match status" value="1"/>
</dbReference>
<sequence>MKTSSFSSLALFGFAAVTEAYPSILEHVARETEAQKSNTLFTRMKRQIIPPTFDANSQRISNTGANAFVPPNFQSGDQRGPCPGLNALANHNYLPHNGVATITQFVEATTKVFGMGPDLALFLSTYGAVVDGDGTKWSIGGPSDSVPGLLGLLGQPQGISGSHNKYESDVSPTRGDLYERGDDYSLQLDQFQELYDLGKAQDNYDLPLLTDFRAKRFQQSIDRNPNFFYGPFSGVIVTPAAYTFIYRFMGNKSAEHPDGRLNGEVLKSFFAVEGESGSFKHNPGQERIPDNWYTRNKLDPYTIPFLTLDTDAMGLQHPQFLIPGGNTGTTGSYIGIDPSNLSGGLVNAANLAQGNNAACLAYQATVQFLPDILRGLVSSITAPLNKLTGQFNVATKALNCPQLKAIDKSQFDKFPGYKKTQKI</sequence>